<dbReference type="Pfam" id="PF00899">
    <property type="entry name" value="ThiF"/>
    <property type="match status" value="1"/>
</dbReference>
<dbReference type="InterPro" id="IPR000594">
    <property type="entry name" value="ThiF_NAD_FAD-bd"/>
</dbReference>
<dbReference type="GO" id="GO:0004792">
    <property type="term" value="F:thiosulfate-cyanide sulfurtransferase activity"/>
    <property type="evidence" value="ECO:0007669"/>
    <property type="project" value="TreeGrafter"/>
</dbReference>
<dbReference type="RefSeq" id="WP_128271083.1">
    <property type="nucleotide sequence ID" value="NZ_SAUW01000053.1"/>
</dbReference>
<organism evidence="2 3">
    <name type="scientific">Paenirhodobacter populi</name>
    <dbReference type="NCBI Taxonomy" id="2306993"/>
    <lineage>
        <taxon>Bacteria</taxon>
        <taxon>Pseudomonadati</taxon>
        <taxon>Pseudomonadota</taxon>
        <taxon>Alphaproteobacteria</taxon>
        <taxon>Rhodobacterales</taxon>
        <taxon>Rhodobacter group</taxon>
        <taxon>Paenirhodobacter</taxon>
    </lineage>
</organism>
<dbReference type="InterPro" id="IPR045886">
    <property type="entry name" value="ThiF/MoeB/HesA"/>
</dbReference>
<dbReference type="Proteomes" id="UP000285710">
    <property type="component" value="Unassembled WGS sequence"/>
</dbReference>
<evidence type="ECO:0000259" key="1">
    <source>
        <dbReference type="Pfam" id="PF00899"/>
    </source>
</evidence>
<dbReference type="PANTHER" id="PTHR10953:SF102">
    <property type="entry name" value="ADENYLYLTRANSFERASE AND SULFURTRANSFERASE MOCS3"/>
    <property type="match status" value="1"/>
</dbReference>
<dbReference type="GO" id="GO:0042292">
    <property type="term" value="F:URM1 activating enzyme activity"/>
    <property type="evidence" value="ECO:0007669"/>
    <property type="project" value="TreeGrafter"/>
</dbReference>
<dbReference type="GO" id="GO:0016779">
    <property type="term" value="F:nucleotidyltransferase activity"/>
    <property type="evidence" value="ECO:0007669"/>
    <property type="project" value="TreeGrafter"/>
</dbReference>
<protein>
    <submittedName>
        <fullName evidence="2">HesA/MoeB/ThiF family protein</fullName>
    </submittedName>
</protein>
<dbReference type="GO" id="GO:0005737">
    <property type="term" value="C:cytoplasm"/>
    <property type="evidence" value="ECO:0007669"/>
    <property type="project" value="TreeGrafter"/>
</dbReference>
<dbReference type="PANTHER" id="PTHR10953">
    <property type="entry name" value="UBIQUITIN-ACTIVATING ENZYME E1"/>
    <property type="match status" value="1"/>
</dbReference>
<dbReference type="CDD" id="cd00757">
    <property type="entry name" value="ThiF_MoeB_HesA_family"/>
    <property type="match status" value="1"/>
</dbReference>
<dbReference type="AlphaFoldDB" id="A0A443IJC8"/>
<feature type="domain" description="THIF-type NAD/FAD binding fold" evidence="1">
    <location>
        <begin position="11"/>
        <end position="232"/>
    </location>
</feature>
<dbReference type="EMBL" id="SAUW01000053">
    <property type="protein sequence ID" value="RWR04445.1"/>
    <property type="molecule type" value="Genomic_DNA"/>
</dbReference>
<dbReference type="InterPro" id="IPR035985">
    <property type="entry name" value="Ubiquitin-activating_enz"/>
</dbReference>
<name>A0A443IJC8_9RHOB</name>
<accession>A0A443IJC8</accession>
<evidence type="ECO:0000313" key="2">
    <source>
        <dbReference type="EMBL" id="RWR04445.1"/>
    </source>
</evidence>
<keyword evidence="3" id="KW-1185">Reference proteome</keyword>
<sequence>MSGPANTADRYARQVILPEIGAAGQARIRAAHVLVVGAGGLGVPVVQYLAAAGVGRITLVDPDLVERTNLHRQPIYGGRLGRPKAQAAVAVLRILNPDVVVTPVVDWLTPANAPALVAGADLVLDCADSFAASYTLSDICLPTGKPLISASVLGMAGYVGGFCGGAPSLRAVFPDLPPALGTCATTGVLGPVAGMFGTLQAQMTLSVLLGFAPSPLGQLIRHEMSGFRLSGFRFDRAPEPEPAPHRFIARGDLSPQDFLIDLRDAIEAPLPAAPFARRHRVEDFGPGGPVPEPGQRAVFACRSGLRAWRAADRLRPHWPGEIALLADLPEIPGGETR</sequence>
<comment type="caution">
    <text evidence="2">The sequence shown here is derived from an EMBL/GenBank/DDBJ whole genome shotgun (WGS) entry which is preliminary data.</text>
</comment>
<reference evidence="2 3" key="2">
    <citation type="submission" date="2019-01" db="EMBL/GenBank/DDBJ databases">
        <authorList>
            <person name="Li Y."/>
        </authorList>
    </citation>
    <scope>NUCLEOTIDE SEQUENCE [LARGE SCALE GENOMIC DNA]</scope>
    <source>
        <strain evidence="2 3">2D-5</strain>
    </source>
</reference>
<gene>
    <name evidence="2" type="ORF">D2T33_21090</name>
</gene>
<dbReference type="Gene3D" id="3.40.50.720">
    <property type="entry name" value="NAD(P)-binding Rossmann-like Domain"/>
    <property type="match status" value="1"/>
</dbReference>
<evidence type="ECO:0000313" key="3">
    <source>
        <dbReference type="Proteomes" id="UP000285710"/>
    </source>
</evidence>
<proteinExistence type="predicted"/>
<dbReference type="SUPFAM" id="SSF69572">
    <property type="entry name" value="Activating enzymes of the ubiquitin-like proteins"/>
    <property type="match status" value="1"/>
</dbReference>
<reference evidence="2 3" key="1">
    <citation type="submission" date="2019-01" db="EMBL/GenBank/DDBJ databases">
        <title>Sinorhodobacter populi sp. nov. isolated from the symptomatic bark tissue of Populus euramericana canker.</title>
        <authorList>
            <person name="Xu G."/>
        </authorList>
    </citation>
    <scope>NUCLEOTIDE SEQUENCE [LARGE SCALE GENOMIC DNA]</scope>
    <source>
        <strain evidence="2 3">2D-5</strain>
    </source>
</reference>